<sequence>MDADPQRLVTRAVSVLVDDGRVDAAEALWLEYGENNDRALAKLVLGCSREEGGASRAVAYFKAACDRRAAAVRRNGGAPVAYLTGLFNAVLRSTLSDSNSSSSSVRLDLEAVRIAARHRIRFDTDTYSVLISHLSRRIPGDDDDCRKAVARIMLGLFVRMCKDCVPVDDMVFCHLVPVWVYLDKCPLVTMFWRLHTRGRPPHKVVQIRRHVMHQAEHWGEQMANRVAMLLVQKL</sequence>
<name>A0ACC1M026_9FUNG</name>
<gene>
    <name evidence="1" type="ORF">IWW38_003995</name>
</gene>
<reference evidence="1" key="1">
    <citation type="submission" date="2022-07" db="EMBL/GenBank/DDBJ databases">
        <title>Phylogenomic reconstructions and comparative analyses of Kickxellomycotina fungi.</title>
        <authorList>
            <person name="Reynolds N.K."/>
            <person name="Stajich J.E."/>
            <person name="Barry K."/>
            <person name="Grigoriev I.V."/>
            <person name="Crous P."/>
            <person name="Smith M.E."/>
        </authorList>
    </citation>
    <scope>NUCLEOTIDE SEQUENCE</scope>
    <source>
        <strain evidence="1">CBS 190363</strain>
    </source>
</reference>
<dbReference type="EMBL" id="JANBVB010001252">
    <property type="protein sequence ID" value="KAJ2890689.1"/>
    <property type="molecule type" value="Genomic_DNA"/>
</dbReference>
<evidence type="ECO:0000313" key="1">
    <source>
        <dbReference type="EMBL" id="KAJ2890689.1"/>
    </source>
</evidence>
<accession>A0ACC1M026</accession>
<evidence type="ECO:0000313" key="2">
    <source>
        <dbReference type="Proteomes" id="UP001139981"/>
    </source>
</evidence>
<organism evidence="1 2">
    <name type="scientific">Coemansia aciculifera</name>
    <dbReference type="NCBI Taxonomy" id="417176"/>
    <lineage>
        <taxon>Eukaryota</taxon>
        <taxon>Fungi</taxon>
        <taxon>Fungi incertae sedis</taxon>
        <taxon>Zoopagomycota</taxon>
        <taxon>Kickxellomycotina</taxon>
        <taxon>Kickxellomycetes</taxon>
        <taxon>Kickxellales</taxon>
        <taxon>Kickxellaceae</taxon>
        <taxon>Coemansia</taxon>
    </lineage>
</organism>
<comment type="caution">
    <text evidence="1">The sequence shown here is derived from an EMBL/GenBank/DDBJ whole genome shotgun (WGS) entry which is preliminary data.</text>
</comment>
<protein>
    <submittedName>
        <fullName evidence="1">Uncharacterized protein</fullName>
    </submittedName>
</protein>
<dbReference type="Proteomes" id="UP001139981">
    <property type="component" value="Unassembled WGS sequence"/>
</dbReference>
<proteinExistence type="predicted"/>
<keyword evidence="2" id="KW-1185">Reference proteome</keyword>